<evidence type="ECO:0000256" key="7">
    <source>
        <dbReference type="SAM" id="MobiDB-lite"/>
    </source>
</evidence>
<feature type="region of interest" description="Disordered" evidence="7">
    <location>
        <begin position="333"/>
        <end position="355"/>
    </location>
</feature>
<keyword evidence="3" id="KW-1003">Cell membrane</keyword>
<dbReference type="Pfam" id="PF03706">
    <property type="entry name" value="LPG_synthase_TM"/>
    <property type="match status" value="1"/>
</dbReference>
<dbReference type="InterPro" id="IPR022791">
    <property type="entry name" value="L-PG_synthase/AglD"/>
</dbReference>
<accession>A0A315XLP2</accession>
<dbReference type="OrthoDB" id="15513at2157"/>
<evidence type="ECO:0000256" key="4">
    <source>
        <dbReference type="ARBA" id="ARBA00022692"/>
    </source>
</evidence>
<dbReference type="AlphaFoldDB" id="A0A315XLP2"/>
<dbReference type="NCBIfam" id="TIGR00374">
    <property type="entry name" value="flippase-like domain"/>
    <property type="match status" value="1"/>
</dbReference>
<keyword evidence="9" id="KW-0012">Acyltransferase</keyword>
<keyword evidence="5 8" id="KW-1133">Transmembrane helix</keyword>
<feature type="transmembrane region" description="Helical" evidence="8">
    <location>
        <begin position="150"/>
        <end position="173"/>
    </location>
</feature>
<dbReference type="EMBL" id="MZGS01000024">
    <property type="protein sequence ID" value="PWB86549.1"/>
    <property type="molecule type" value="Genomic_DNA"/>
</dbReference>
<name>A0A315XLP2_9EURY</name>
<feature type="transmembrane region" description="Helical" evidence="8">
    <location>
        <begin position="312"/>
        <end position="331"/>
    </location>
</feature>
<feature type="transmembrane region" description="Helical" evidence="8">
    <location>
        <begin position="37"/>
        <end position="56"/>
    </location>
</feature>
<comment type="subcellular location">
    <subcellularLocation>
        <location evidence="1">Cell membrane</location>
        <topology evidence="1">Multi-pass membrane protein</topology>
    </subcellularLocation>
</comment>
<evidence type="ECO:0000256" key="6">
    <source>
        <dbReference type="ARBA" id="ARBA00023136"/>
    </source>
</evidence>
<dbReference type="PANTHER" id="PTHR39087:SF2">
    <property type="entry name" value="UPF0104 MEMBRANE PROTEIN MJ1595"/>
    <property type="match status" value="1"/>
</dbReference>
<reference evidence="9 10" key="1">
    <citation type="submission" date="2017-03" db="EMBL/GenBank/DDBJ databases">
        <title>Genome sequence of Methanobrevibacter thaueri.</title>
        <authorList>
            <person name="Poehlein A."/>
            <person name="Seedorf H."/>
            <person name="Daniel R."/>
        </authorList>
    </citation>
    <scope>NUCLEOTIDE SEQUENCE [LARGE SCALE GENOMIC DNA]</scope>
    <source>
        <strain evidence="9 10">DSM 11995</strain>
    </source>
</reference>
<sequence length="355" mass="39146">MDRKTLFFLGISILILAVMLYFIGIDEVVEALKLANIKLIIIAIVIQFVIFFLYTLRWKVLNDLADIKTSVRKTLPILLVGLAINNLTPSGRGGGEPVRAYLLSKENGYPFEETFATVVADRALDTFPFVVLAAITIAAMAIYFNVDTWLLIVMVLAVIAIVAVLIVLIYMCINPGFGKRVEGWIIALVRRFYKKNSDDLEMKIHDAVFGFQETMRLLISNKKVLSYTIPLSFLVWIMEILRVYFVFLAFGAQVNLIVIGEVFIVACLVGMIPLLPGGLGAVDGMMILFYSAAGISTSVSAAATVIERLISFWMPTILGLVILPHYGSSVLDKATGSSSPDEIKESLEDDSKDDG</sequence>
<dbReference type="GO" id="GO:0005886">
    <property type="term" value="C:plasma membrane"/>
    <property type="evidence" value="ECO:0007669"/>
    <property type="project" value="UniProtKB-SubCell"/>
</dbReference>
<keyword evidence="10" id="KW-1185">Reference proteome</keyword>
<evidence type="ECO:0000313" key="10">
    <source>
        <dbReference type="Proteomes" id="UP000251717"/>
    </source>
</evidence>
<proteinExistence type="inferred from homology"/>
<keyword evidence="9" id="KW-0808">Transferase</keyword>
<keyword evidence="6 8" id="KW-0472">Membrane</keyword>
<evidence type="ECO:0000313" key="9">
    <source>
        <dbReference type="EMBL" id="PWB86549.1"/>
    </source>
</evidence>
<evidence type="ECO:0000256" key="1">
    <source>
        <dbReference type="ARBA" id="ARBA00004651"/>
    </source>
</evidence>
<organism evidence="9 10">
    <name type="scientific">Methanobrevibacter thaueri</name>
    <dbReference type="NCBI Taxonomy" id="190975"/>
    <lineage>
        <taxon>Archaea</taxon>
        <taxon>Methanobacteriati</taxon>
        <taxon>Methanobacteriota</taxon>
        <taxon>Methanomada group</taxon>
        <taxon>Methanobacteria</taxon>
        <taxon>Methanobacteriales</taxon>
        <taxon>Methanobacteriaceae</taxon>
        <taxon>Methanobrevibacter</taxon>
    </lineage>
</organism>
<feature type="transmembrane region" description="Helical" evidence="8">
    <location>
        <begin position="7"/>
        <end position="25"/>
    </location>
</feature>
<protein>
    <submittedName>
        <fullName evidence="9">Phosphatidylglycerol lysyltransferase</fullName>
        <ecNumber evidence="9">2.3.2.3</ecNumber>
    </submittedName>
</protein>
<evidence type="ECO:0000256" key="5">
    <source>
        <dbReference type="ARBA" id="ARBA00022989"/>
    </source>
</evidence>
<gene>
    <name evidence="9" type="primary">mprF</name>
    <name evidence="9" type="ORF">MBBTH_15320</name>
</gene>
<comment type="similarity">
    <text evidence="2">Belongs to the UPF0104 family.</text>
</comment>
<evidence type="ECO:0000256" key="3">
    <source>
        <dbReference type="ARBA" id="ARBA00022475"/>
    </source>
</evidence>
<comment type="caution">
    <text evidence="9">The sequence shown here is derived from an EMBL/GenBank/DDBJ whole genome shotgun (WGS) entry which is preliminary data.</text>
</comment>
<feature type="transmembrane region" description="Helical" evidence="8">
    <location>
        <begin position="126"/>
        <end position="144"/>
    </location>
</feature>
<feature type="transmembrane region" description="Helical" evidence="8">
    <location>
        <begin position="287"/>
        <end position="306"/>
    </location>
</feature>
<evidence type="ECO:0000256" key="2">
    <source>
        <dbReference type="ARBA" id="ARBA00011061"/>
    </source>
</evidence>
<dbReference type="PANTHER" id="PTHR39087">
    <property type="entry name" value="UPF0104 MEMBRANE PROTEIN MJ1595"/>
    <property type="match status" value="1"/>
</dbReference>
<dbReference type="EC" id="2.3.2.3" evidence="9"/>
<dbReference type="GO" id="GO:0050071">
    <property type="term" value="F:phosphatidylglycerol lysyltransferase activity"/>
    <property type="evidence" value="ECO:0007669"/>
    <property type="project" value="UniProtKB-EC"/>
</dbReference>
<dbReference type="RefSeq" id="WP_116592455.1">
    <property type="nucleotide sequence ID" value="NZ_MZGS01000024.1"/>
</dbReference>
<dbReference type="Proteomes" id="UP000251717">
    <property type="component" value="Unassembled WGS sequence"/>
</dbReference>
<keyword evidence="4 8" id="KW-0812">Transmembrane</keyword>
<evidence type="ECO:0000256" key="8">
    <source>
        <dbReference type="SAM" id="Phobius"/>
    </source>
</evidence>